<protein>
    <submittedName>
        <fullName evidence="2">Uncharacterized protein</fullName>
    </submittedName>
</protein>
<evidence type="ECO:0000313" key="2">
    <source>
        <dbReference type="EMBL" id="KAA1071136.1"/>
    </source>
</evidence>
<evidence type="ECO:0000313" key="3">
    <source>
        <dbReference type="Proteomes" id="UP000325313"/>
    </source>
</evidence>
<sequence>MYRHEAGRDKHYNSDTACNLHLRDSQRWEESLLGSQRLGDDTDGVEVPLGVASGTSGQQSR</sequence>
<gene>
    <name evidence="2" type="ORF">PGTUg99_019430</name>
</gene>
<comment type="caution">
    <text evidence="2">The sequence shown here is derived from an EMBL/GenBank/DDBJ whole genome shotgun (WGS) entry which is preliminary data.</text>
</comment>
<dbReference type="AlphaFoldDB" id="A0A5B0M459"/>
<dbReference type="Proteomes" id="UP000325313">
    <property type="component" value="Unassembled WGS sequence"/>
</dbReference>
<accession>A0A5B0M459</accession>
<reference evidence="2 3" key="1">
    <citation type="submission" date="2019-05" db="EMBL/GenBank/DDBJ databases">
        <title>Emergence of the Ug99 lineage of the wheat stem rust pathogen through somatic hybridization.</title>
        <authorList>
            <person name="Li F."/>
            <person name="Upadhyaya N.M."/>
            <person name="Sperschneider J."/>
            <person name="Matny O."/>
            <person name="Nguyen-Phuc H."/>
            <person name="Mago R."/>
            <person name="Raley C."/>
            <person name="Miller M.E."/>
            <person name="Silverstein K.A.T."/>
            <person name="Henningsen E."/>
            <person name="Hirsch C.D."/>
            <person name="Visser B."/>
            <person name="Pretorius Z.A."/>
            <person name="Steffenson B.J."/>
            <person name="Schwessinger B."/>
            <person name="Dodds P.N."/>
            <person name="Figueroa M."/>
        </authorList>
    </citation>
    <scope>NUCLEOTIDE SEQUENCE [LARGE SCALE GENOMIC DNA]</scope>
    <source>
        <strain evidence="2 3">Ug99</strain>
    </source>
</reference>
<proteinExistence type="predicted"/>
<evidence type="ECO:0000256" key="1">
    <source>
        <dbReference type="SAM" id="MobiDB-lite"/>
    </source>
</evidence>
<dbReference type="EMBL" id="VDEP01000480">
    <property type="protein sequence ID" value="KAA1071136.1"/>
    <property type="molecule type" value="Genomic_DNA"/>
</dbReference>
<feature type="region of interest" description="Disordered" evidence="1">
    <location>
        <begin position="34"/>
        <end position="61"/>
    </location>
</feature>
<name>A0A5B0M459_PUCGR</name>
<organism evidence="2 3">
    <name type="scientific">Puccinia graminis f. sp. tritici</name>
    <dbReference type="NCBI Taxonomy" id="56615"/>
    <lineage>
        <taxon>Eukaryota</taxon>
        <taxon>Fungi</taxon>
        <taxon>Dikarya</taxon>
        <taxon>Basidiomycota</taxon>
        <taxon>Pucciniomycotina</taxon>
        <taxon>Pucciniomycetes</taxon>
        <taxon>Pucciniales</taxon>
        <taxon>Pucciniaceae</taxon>
        <taxon>Puccinia</taxon>
    </lineage>
</organism>